<keyword evidence="2" id="KW-1185">Reference proteome</keyword>
<gene>
    <name evidence="1" type="ORF">HAX54_013309</name>
</gene>
<proteinExistence type="predicted"/>
<reference evidence="1 2" key="1">
    <citation type="journal article" date="2021" name="BMC Genomics">
        <title>Datura genome reveals duplications of psychoactive alkaloid biosynthetic genes and high mutation rate following tissue culture.</title>
        <authorList>
            <person name="Rajewski A."/>
            <person name="Carter-House D."/>
            <person name="Stajich J."/>
            <person name="Litt A."/>
        </authorList>
    </citation>
    <scope>NUCLEOTIDE SEQUENCE [LARGE SCALE GENOMIC DNA]</scope>
    <source>
        <strain evidence="1">AR-01</strain>
    </source>
</reference>
<dbReference type="Proteomes" id="UP000823775">
    <property type="component" value="Unassembled WGS sequence"/>
</dbReference>
<sequence>VHSLRTKDVASVKCMGAEAGGQRAGRPIAWPALAQALAHRAPSAARWGAYRTP</sequence>
<evidence type="ECO:0000313" key="1">
    <source>
        <dbReference type="EMBL" id="MCE5165943.1"/>
    </source>
</evidence>
<feature type="non-terminal residue" evidence="1">
    <location>
        <position position="1"/>
    </location>
</feature>
<accession>A0ABS8Y1R4</accession>
<protein>
    <submittedName>
        <fullName evidence="1">Uncharacterized protein</fullName>
    </submittedName>
</protein>
<comment type="caution">
    <text evidence="1">The sequence shown here is derived from an EMBL/GenBank/DDBJ whole genome shotgun (WGS) entry which is preliminary data.</text>
</comment>
<dbReference type="EMBL" id="JACEIK010017972">
    <property type="protein sequence ID" value="MCE5165943.1"/>
    <property type="molecule type" value="Genomic_DNA"/>
</dbReference>
<evidence type="ECO:0000313" key="2">
    <source>
        <dbReference type="Proteomes" id="UP000823775"/>
    </source>
</evidence>
<name>A0ABS8Y1R4_DATST</name>
<organism evidence="1 2">
    <name type="scientific">Datura stramonium</name>
    <name type="common">Jimsonweed</name>
    <name type="synonym">Common thornapple</name>
    <dbReference type="NCBI Taxonomy" id="4076"/>
    <lineage>
        <taxon>Eukaryota</taxon>
        <taxon>Viridiplantae</taxon>
        <taxon>Streptophyta</taxon>
        <taxon>Embryophyta</taxon>
        <taxon>Tracheophyta</taxon>
        <taxon>Spermatophyta</taxon>
        <taxon>Magnoliopsida</taxon>
        <taxon>eudicotyledons</taxon>
        <taxon>Gunneridae</taxon>
        <taxon>Pentapetalae</taxon>
        <taxon>asterids</taxon>
        <taxon>lamiids</taxon>
        <taxon>Solanales</taxon>
        <taxon>Solanaceae</taxon>
        <taxon>Solanoideae</taxon>
        <taxon>Datureae</taxon>
        <taxon>Datura</taxon>
    </lineage>
</organism>